<gene>
    <name evidence="1" type="ORF">Amon02_001152100</name>
</gene>
<sequence>MSEPIENPPATNQAAPAEPVTKKVDANAPATSEEKPAPKEVPTTETKDVKAKTEKPKKKTPEWIVNYNLISGGLWGFILINVLVLAVLYGQPGLFELIPVCLSF</sequence>
<protein>
    <submittedName>
        <fullName evidence="1">Unnamed protein product</fullName>
    </submittedName>
</protein>
<comment type="caution">
    <text evidence="1">The sequence shown here is derived from an EMBL/GenBank/DDBJ whole genome shotgun (WGS) entry which is preliminary data.</text>
</comment>
<name>A0ACB5U6S5_AMBMO</name>
<dbReference type="EMBL" id="BSXS01012583">
    <property type="protein sequence ID" value="GMF02636.1"/>
    <property type="molecule type" value="Genomic_DNA"/>
</dbReference>
<evidence type="ECO:0000313" key="1">
    <source>
        <dbReference type="EMBL" id="GMF02636.1"/>
    </source>
</evidence>
<accession>A0ACB5U6S5</accession>
<dbReference type="Proteomes" id="UP001165064">
    <property type="component" value="Unassembled WGS sequence"/>
</dbReference>
<keyword evidence="2" id="KW-1185">Reference proteome</keyword>
<proteinExistence type="predicted"/>
<reference evidence="1" key="1">
    <citation type="submission" date="2023-04" db="EMBL/GenBank/DDBJ databases">
        <title>Ambrosiozyma monospora NBRC 10751.</title>
        <authorList>
            <person name="Ichikawa N."/>
            <person name="Sato H."/>
            <person name="Tonouchi N."/>
        </authorList>
    </citation>
    <scope>NUCLEOTIDE SEQUENCE</scope>
    <source>
        <strain evidence="1">NBRC 10751</strain>
    </source>
</reference>
<organism evidence="1 2">
    <name type="scientific">Ambrosiozyma monospora</name>
    <name type="common">Yeast</name>
    <name type="synonym">Endomycopsis monosporus</name>
    <dbReference type="NCBI Taxonomy" id="43982"/>
    <lineage>
        <taxon>Eukaryota</taxon>
        <taxon>Fungi</taxon>
        <taxon>Dikarya</taxon>
        <taxon>Ascomycota</taxon>
        <taxon>Saccharomycotina</taxon>
        <taxon>Pichiomycetes</taxon>
        <taxon>Pichiales</taxon>
        <taxon>Pichiaceae</taxon>
        <taxon>Ambrosiozyma</taxon>
    </lineage>
</organism>
<evidence type="ECO:0000313" key="2">
    <source>
        <dbReference type="Proteomes" id="UP001165064"/>
    </source>
</evidence>